<name>A0A6I3S3Z5_9BURK</name>
<accession>A0A6I3S3Z5</accession>
<dbReference type="Gene3D" id="2.30.130.110">
    <property type="match status" value="1"/>
</dbReference>
<evidence type="ECO:0000313" key="1">
    <source>
        <dbReference type="EMBL" id="MTU44050.1"/>
    </source>
</evidence>
<dbReference type="EMBL" id="WNCL01000043">
    <property type="protein sequence ID" value="MTU44050.1"/>
    <property type="molecule type" value="Genomic_DNA"/>
</dbReference>
<dbReference type="Proteomes" id="UP000462362">
    <property type="component" value="Unassembled WGS sequence"/>
</dbReference>
<comment type="caution">
    <text evidence="1">The sequence shown here is derived from an EMBL/GenBank/DDBJ whole genome shotgun (WGS) entry which is preliminary data.</text>
</comment>
<proteinExistence type="predicted"/>
<dbReference type="GO" id="GO:0016787">
    <property type="term" value="F:hydrolase activity"/>
    <property type="evidence" value="ECO:0007669"/>
    <property type="project" value="UniProtKB-KW"/>
</dbReference>
<dbReference type="RefSeq" id="WP_008812309.1">
    <property type="nucleotide sequence ID" value="NZ_CARFJB010000016.1"/>
</dbReference>
<reference evidence="1 2" key="1">
    <citation type="journal article" date="2019" name="Nat. Med.">
        <title>A library of human gut bacterial isolates paired with longitudinal multiomics data enables mechanistic microbiome research.</title>
        <authorList>
            <person name="Poyet M."/>
            <person name="Groussin M."/>
            <person name="Gibbons S.M."/>
            <person name="Avila-Pacheco J."/>
            <person name="Jiang X."/>
            <person name="Kearney S.M."/>
            <person name="Perrotta A.R."/>
            <person name="Berdy B."/>
            <person name="Zhao S."/>
            <person name="Lieberman T.D."/>
            <person name="Swanson P.K."/>
            <person name="Smith M."/>
            <person name="Roesemann S."/>
            <person name="Alexander J.E."/>
            <person name="Rich S.A."/>
            <person name="Livny J."/>
            <person name="Vlamakis H."/>
            <person name="Clish C."/>
            <person name="Bullock K."/>
            <person name="Deik A."/>
            <person name="Scott J."/>
            <person name="Pierce K.A."/>
            <person name="Xavier R.J."/>
            <person name="Alm E.J."/>
        </authorList>
    </citation>
    <scope>NUCLEOTIDE SEQUENCE [LARGE SCALE GENOMIC DNA]</scope>
    <source>
        <strain evidence="1 2">BIOML-A2</strain>
    </source>
</reference>
<gene>
    <name evidence="1" type="ORF">GMD42_10650</name>
</gene>
<dbReference type="InterPro" id="IPR044144">
    <property type="entry name" value="SAF_UxaA/GarD"/>
</dbReference>
<dbReference type="CDD" id="cd11613">
    <property type="entry name" value="SAF_AH_GD"/>
    <property type="match status" value="1"/>
</dbReference>
<dbReference type="AlphaFoldDB" id="A0A6I3S3Z5"/>
<evidence type="ECO:0000313" key="2">
    <source>
        <dbReference type="Proteomes" id="UP000462362"/>
    </source>
</evidence>
<organism evidence="1 2">
    <name type="scientific">Parasutterella excrementihominis</name>
    <dbReference type="NCBI Taxonomy" id="487175"/>
    <lineage>
        <taxon>Bacteria</taxon>
        <taxon>Pseudomonadati</taxon>
        <taxon>Pseudomonadota</taxon>
        <taxon>Betaproteobacteria</taxon>
        <taxon>Burkholderiales</taxon>
        <taxon>Sutterellaceae</taxon>
        <taxon>Parasutterella</taxon>
    </lineage>
</organism>
<sequence length="120" mass="13222">MTEQSTSLFLLKIKAQMSKALHIHSKDNTAVCTSEVKAGEEVEVIDSDGSRSFINAVSSIPFCNKIALIDIQEGEEIFKYGEVIGKAIAFIPKGTLVNHLNIASQPRSYAEEYVLKGKYK</sequence>
<keyword evidence="1" id="KW-0378">Hydrolase</keyword>
<protein>
    <submittedName>
        <fullName evidence="1">Hydrolase</fullName>
    </submittedName>
</protein>